<proteinExistence type="predicted"/>
<reference evidence="1 2" key="1">
    <citation type="submission" date="2015-11" db="EMBL/GenBank/DDBJ databases">
        <title>Genome sequences of Lysobacter enzymogenes strain C3 and Lysobacter antibioticus ATCC 29479.</title>
        <authorList>
            <person name="Kobayashi D.Y."/>
        </authorList>
    </citation>
    <scope>NUCLEOTIDE SEQUENCE [LARGE SCALE GENOMIC DNA]</scope>
    <source>
        <strain evidence="1 2">C3</strain>
    </source>
</reference>
<name>A0A0S2DA66_LYSEN</name>
<sequence>MTVLTLQWTFVEFEQYEAAEHEHSEIHVAAVTEQASFHTRLYVTRAQVRALASALRAWRLSGEAPHARWGEERGAMDIRFGFEPPGRVAIALRLRQRPIHTGFGVMADQVELYLASEPILIDHFADQLADMAEWKSRSAELQAAHFL</sequence>
<organism evidence="1 2">
    <name type="scientific">Lysobacter enzymogenes</name>
    <dbReference type="NCBI Taxonomy" id="69"/>
    <lineage>
        <taxon>Bacteria</taxon>
        <taxon>Pseudomonadati</taxon>
        <taxon>Pseudomonadota</taxon>
        <taxon>Gammaproteobacteria</taxon>
        <taxon>Lysobacterales</taxon>
        <taxon>Lysobacteraceae</taxon>
        <taxon>Lysobacter</taxon>
    </lineage>
</organism>
<dbReference type="STRING" id="69.GLE_0079"/>
<protein>
    <submittedName>
        <fullName evidence="1">Uncharacterized protein</fullName>
    </submittedName>
</protein>
<dbReference type="PATRIC" id="fig|69.6.peg.84"/>
<dbReference type="EMBL" id="CP013140">
    <property type="protein sequence ID" value="ALN55438.1"/>
    <property type="molecule type" value="Genomic_DNA"/>
</dbReference>
<dbReference type="OrthoDB" id="582358at2"/>
<accession>A0A0S2DA66</accession>
<dbReference type="KEGG" id="lez:GLE_0079"/>
<dbReference type="AlphaFoldDB" id="A0A0S2DA66"/>
<evidence type="ECO:0000313" key="1">
    <source>
        <dbReference type="EMBL" id="ALN55438.1"/>
    </source>
</evidence>
<gene>
    <name evidence="1" type="ORF">GLE_0079</name>
</gene>
<evidence type="ECO:0000313" key="2">
    <source>
        <dbReference type="Proteomes" id="UP000061569"/>
    </source>
</evidence>
<dbReference type="Proteomes" id="UP000061569">
    <property type="component" value="Chromosome"/>
</dbReference>
<dbReference type="RefSeq" id="WP_057945779.1">
    <property type="nucleotide sequence ID" value="NZ_CP110813.1"/>
</dbReference>